<protein>
    <submittedName>
        <fullName evidence="1">Uncharacterized protein</fullName>
    </submittedName>
</protein>
<comment type="caution">
    <text evidence="1">The sequence shown here is derived from an EMBL/GenBank/DDBJ whole genome shotgun (WGS) entry which is preliminary data.</text>
</comment>
<organism evidence="1 2">
    <name type="scientific">Diceros bicornis minor</name>
    <name type="common">South-central black rhinoceros</name>
    <dbReference type="NCBI Taxonomy" id="77932"/>
    <lineage>
        <taxon>Eukaryota</taxon>
        <taxon>Metazoa</taxon>
        <taxon>Chordata</taxon>
        <taxon>Craniata</taxon>
        <taxon>Vertebrata</taxon>
        <taxon>Euteleostomi</taxon>
        <taxon>Mammalia</taxon>
        <taxon>Eutheria</taxon>
        <taxon>Laurasiatheria</taxon>
        <taxon>Perissodactyla</taxon>
        <taxon>Rhinocerotidae</taxon>
        <taxon>Diceros</taxon>
    </lineage>
</organism>
<evidence type="ECO:0000313" key="1">
    <source>
        <dbReference type="EMBL" id="KAF5923042.1"/>
    </source>
</evidence>
<dbReference type="EMBL" id="JACDTQ010001372">
    <property type="protein sequence ID" value="KAF5923042.1"/>
    <property type="molecule type" value="Genomic_DNA"/>
</dbReference>
<gene>
    <name evidence="1" type="ORF">HPG69_016508</name>
</gene>
<sequence length="81" mass="8866">MPVSAHLTSSPGAFCPWRCLLSRDSRALLGRVIRDEESLLPCTLLSRPPRAQLFSACARVSRNPRQSAGCFGVLKSVQENP</sequence>
<dbReference type="Proteomes" id="UP000551758">
    <property type="component" value="Unassembled WGS sequence"/>
</dbReference>
<proteinExistence type="predicted"/>
<evidence type="ECO:0000313" key="2">
    <source>
        <dbReference type="Proteomes" id="UP000551758"/>
    </source>
</evidence>
<reference evidence="1 2" key="1">
    <citation type="journal article" date="2020" name="Mol. Biol. Evol.">
        <title>Interspecific Gene Flow and the Evolution of Specialization in Black and White Rhinoceros.</title>
        <authorList>
            <person name="Moodley Y."/>
            <person name="Westbury M.V."/>
            <person name="Russo I.M."/>
            <person name="Gopalakrishnan S."/>
            <person name="Rakotoarivelo A."/>
            <person name="Olsen R.A."/>
            <person name="Prost S."/>
            <person name="Tunstall T."/>
            <person name="Ryder O.A."/>
            <person name="Dalen L."/>
            <person name="Bruford M.W."/>
        </authorList>
    </citation>
    <scope>NUCLEOTIDE SEQUENCE [LARGE SCALE GENOMIC DNA]</scope>
    <source>
        <strain evidence="1">SBR-YM</strain>
        <tissue evidence="1">Skin</tissue>
    </source>
</reference>
<name>A0A7J7F4R9_DICBM</name>
<keyword evidence="2" id="KW-1185">Reference proteome</keyword>
<accession>A0A7J7F4R9</accession>
<feature type="non-terminal residue" evidence="1">
    <location>
        <position position="1"/>
    </location>
</feature>
<dbReference type="AlphaFoldDB" id="A0A7J7F4R9"/>